<comment type="caution">
    <text evidence="1">The sequence shown here is derived from an EMBL/GenBank/DDBJ whole genome shotgun (WGS) entry which is preliminary data.</text>
</comment>
<dbReference type="EMBL" id="VSSQ01075270">
    <property type="protein sequence ID" value="MPN25914.1"/>
    <property type="molecule type" value="Genomic_DNA"/>
</dbReference>
<evidence type="ECO:0008006" key="2">
    <source>
        <dbReference type="Google" id="ProtNLM"/>
    </source>
</evidence>
<accession>A0A645GPN8</accession>
<dbReference type="AlphaFoldDB" id="A0A645GPN8"/>
<proteinExistence type="predicted"/>
<reference evidence="1" key="1">
    <citation type="submission" date="2019-08" db="EMBL/GenBank/DDBJ databases">
        <authorList>
            <person name="Kucharzyk K."/>
            <person name="Murdoch R.W."/>
            <person name="Higgins S."/>
            <person name="Loffler F."/>
        </authorList>
    </citation>
    <scope>NUCLEOTIDE SEQUENCE</scope>
</reference>
<dbReference type="Gene3D" id="3.40.50.1820">
    <property type="entry name" value="alpha/beta hydrolase"/>
    <property type="match status" value="1"/>
</dbReference>
<organism evidence="1">
    <name type="scientific">bioreactor metagenome</name>
    <dbReference type="NCBI Taxonomy" id="1076179"/>
    <lineage>
        <taxon>unclassified sequences</taxon>
        <taxon>metagenomes</taxon>
        <taxon>ecological metagenomes</taxon>
    </lineage>
</organism>
<sequence length="213" mass="22907">MILLAGGHGGLGIFPNGSFRWGEGNFLIRSRQLFADQGLNVVIVDAPSDRQTAPYLAGFRQTPEHAADIGAVIAWVRAQGKGPVWLIGTSRGTQSAAFLATRLAGREGPDGLVLTATILKDNKGRPVPAMPLEQLTLPVLLVHHERDGCSHCAYADLPELQAKLRHLPRTALLSFQGGANRGDPCEAYAYHGFNGLEKEVVTQIAAWIRAAQK</sequence>
<protein>
    <recommendedName>
        <fullName evidence="2">Alpha/beta hydrolase</fullName>
    </recommendedName>
</protein>
<name>A0A645GPN8_9ZZZZ</name>
<dbReference type="InterPro" id="IPR029058">
    <property type="entry name" value="AB_hydrolase_fold"/>
</dbReference>
<dbReference type="SUPFAM" id="SSF53474">
    <property type="entry name" value="alpha/beta-Hydrolases"/>
    <property type="match status" value="1"/>
</dbReference>
<gene>
    <name evidence="1" type="ORF">SDC9_173335</name>
</gene>
<evidence type="ECO:0000313" key="1">
    <source>
        <dbReference type="EMBL" id="MPN25914.1"/>
    </source>
</evidence>